<reference evidence="1 3" key="1">
    <citation type="submission" date="2024-10" db="EMBL/GenBank/DDBJ databases">
        <authorList>
            <person name="Kim D."/>
        </authorList>
    </citation>
    <scope>NUCLEOTIDE SEQUENCE [LARGE SCALE GENOMIC DNA]</scope>
    <source>
        <strain evidence="1">BH-2024</strain>
    </source>
</reference>
<dbReference type="EMBL" id="JBICBT010001144">
    <property type="protein sequence ID" value="KAL3080890.1"/>
    <property type="molecule type" value="Genomic_DNA"/>
</dbReference>
<proteinExistence type="predicted"/>
<protein>
    <submittedName>
        <fullName evidence="1">Uncharacterized protein</fullName>
    </submittedName>
</protein>
<evidence type="ECO:0000313" key="1">
    <source>
        <dbReference type="EMBL" id="KAL3080890.1"/>
    </source>
</evidence>
<accession>A0ABD2ITH1</accession>
<dbReference type="AlphaFoldDB" id="A0ABD2ITH1"/>
<name>A0ABD2ITH1_9BILA</name>
<organism evidence="1 3">
    <name type="scientific">Heterodera trifolii</name>
    <dbReference type="NCBI Taxonomy" id="157864"/>
    <lineage>
        <taxon>Eukaryota</taxon>
        <taxon>Metazoa</taxon>
        <taxon>Ecdysozoa</taxon>
        <taxon>Nematoda</taxon>
        <taxon>Chromadorea</taxon>
        <taxon>Rhabditida</taxon>
        <taxon>Tylenchina</taxon>
        <taxon>Tylenchomorpha</taxon>
        <taxon>Tylenchoidea</taxon>
        <taxon>Heteroderidae</taxon>
        <taxon>Heteroderinae</taxon>
        <taxon>Heterodera</taxon>
    </lineage>
</organism>
<dbReference type="Proteomes" id="UP001620626">
    <property type="component" value="Unassembled WGS sequence"/>
</dbReference>
<dbReference type="EMBL" id="JBICBT010001144">
    <property type="protein sequence ID" value="KAL3080891.1"/>
    <property type="molecule type" value="Genomic_DNA"/>
</dbReference>
<keyword evidence="3" id="KW-1185">Reference proteome</keyword>
<comment type="caution">
    <text evidence="1">The sequence shown here is derived from an EMBL/GenBank/DDBJ whole genome shotgun (WGS) entry which is preliminary data.</text>
</comment>
<evidence type="ECO:0000313" key="3">
    <source>
        <dbReference type="Proteomes" id="UP001620626"/>
    </source>
</evidence>
<evidence type="ECO:0000313" key="2">
    <source>
        <dbReference type="EMBL" id="KAL3080891.1"/>
    </source>
</evidence>
<sequence length="362" mass="41014">MSDNGKHADAEMAKAIFISADCWLGVFDLLPPSQLGLGIAMISHRFNIYVDEHYKTRLWSLRSMEILRKMGDNGTKQMEIVNSKGKAMPIPQIDVPSKVSGFECIIINYIDGTVIAFLLHFRQLFAACQINLSIVTLTFSALELFFPAIWPMIVKNICGMEFTTSVFELLRRSEPSFLNACSSLCLVSFTFDDFSIEFPADDGAMASDGQAVVKWLFTLRPDGVPKVLKCSSEWGHVFKKKITEFKAAFKASSSPANFIVVISFPSHSDHSVVSAFGLTNELTQERLTLTWMNDIGRFLLIRCPILRDTNKWAKWEKEAIGWQFQDQWNKIIIQINDDEIVDEHYGNPGSNDDHRECECEKK</sequence>
<gene>
    <name evidence="1" type="ORF">niasHT_032918</name>
    <name evidence="2" type="ORF">niasHT_032919</name>
</gene>